<feature type="region of interest" description="Disordered" evidence="14">
    <location>
        <begin position="1104"/>
        <end position="1158"/>
    </location>
</feature>
<dbReference type="SUPFAM" id="SSF81324">
    <property type="entry name" value="Voltage-gated potassium channels"/>
    <property type="match status" value="1"/>
</dbReference>
<dbReference type="FunFam" id="1.10.287.70:FF:000123">
    <property type="entry name" value="Potassium channel KAT3"/>
    <property type="match status" value="1"/>
</dbReference>
<name>A0AAD9UWM6_ACRCE</name>
<keyword evidence="4 15" id="KW-0812">Transmembrane</keyword>
<evidence type="ECO:0000256" key="15">
    <source>
        <dbReference type="SAM" id="Phobius"/>
    </source>
</evidence>
<feature type="transmembrane region" description="Helical" evidence="15">
    <location>
        <begin position="463"/>
        <end position="487"/>
    </location>
</feature>
<dbReference type="Gene3D" id="1.10.1200.260">
    <property type="match status" value="1"/>
</dbReference>
<dbReference type="CDD" id="cd00130">
    <property type="entry name" value="PAS"/>
    <property type="match status" value="1"/>
</dbReference>
<feature type="region of interest" description="Disordered" evidence="14">
    <location>
        <begin position="988"/>
        <end position="1092"/>
    </location>
</feature>
<keyword evidence="20" id="KW-1185">Reference proteome</keyword>
<dbReference type="PRINTS" id="PR01465">
    <property type="entry name" value="ELKCHANNEL"/>
</dbReference>
<dbReference type="InterPro" id="IPR001610">
    <property type="entry name" value="PAC"/>
</dbReference>
<dbReference type="InterPro" id="IPR000700">
    <property type="entry name" value="PAS-assoc_C"/>
</dbReference>
<keyword evidence="12" id="KW-0407">Ion channel</keyword>
<keyword evidence="9" id="KW-0406">Ion transport</keyword>
<dbReference type="PRINTS" id="PR01463">
    <property type="entry name" value="EAGCHANLFMLY"/>
</dbReference>
<evidence type="ECO:0000313" key="19">
    <source>
        <dbReference type="EMBL" id="KAK2552290.1"/>
    </source>
</evidence>
<dbReference type="NCBIfam" id="TIGR00229">
    <property type="entry name" value="sensory_box"/>
    <property type="match status" value="1"/>
</dbReference>
<feature type="transmembrane region" description="Helical" evidence="15">
    <location>
        <begin position="372"/>
        <end position="395"/>
    </location>
</feature>
<dbReference type="SMART" id="SM00100">
    <property type="entry name" value="cNMP"/>
    <property type="match status" value="1"/>
</dbReference>
<dbReference type="InterPro" id="IPR005821">
    <property type="entry name" value="Ion_trans_dom"/>
</dbReference>
<dbReference type="SMART" id="SM00086">
    <property type="entry name" value="PAC"/>
    <property type="match status" value="1"/>
</dbReference>
<keyword evidence="8 15" id="KW-1133">Transmembrane helix</keyword>
<evidence type="ECO:0000256" key="13">
    <source>
        <dbReference type="ARBA" id="ARBA00034430"/>
    </source>
</evidence>
<dbReference type="FunFam" id="2.60.120.10:FF:000222">
    <property type="entry name" value="Predicted protein"/>
    <property type="match status" value="1"/>
</dbReference>
<feature type="region of interest" description="Disordered" evidence="14">
    <location>
        <begin position="1205"/>
        <end position="1231"/>
    </location>
</feature>
<dbReference type="Pfam" id="PF00027">
    <property type="entry name" value="cNMP_binding"/>
    <property type="match status" value="1"/>
</dbReference>
<dbReference type="Pfam" id="PF00520">
    <property type="entry name" value="Ion_trans"/>
    <property type="match status" value="1"/>
</dbReference>
<dbReference type="SUPFAM" id="SSF55785">
    <property type="entry name" value="PYP-like sensor domain (PAS domain)"/>
    <property type="match status" value="1"/>
</dbReference>
<feature type="compositionally biased region" description="Polar residues" evidence="14">
    <location>
        <begin position="1059"/>
        <end position="1086"/>
    </location>
</feature>
<feature type="compositionally biased region" description="Polar residues" evidence="14">
    <location>
        <begin position="815"/>
        <end position="824"/>
    </location>
</feature>
<dbReference type="EMBL" id="JARQWQ010000088">
    <property type="protein sequence ID" value="KAK2552290.1"/>
    <property type="molecule type" value="Genomic_DNA"/>
</dbReference>
<evidence type="ECO:0000313" key="20">
    <source>
        <dbReference type="Proteomes" id="UP001249851"/>
    </source>
</evidence>
<dbReference type="GO" id="GO:0005249">
    <property type="term" value="F:voltage-gated potassium channel activity"/>
    <property type="evidence" value="ECO:0007669"/>
    <property type="project" value="InterPro"/>
</dbReference>
<evidence type="ECO:0000256" key="3">
    <source>
        <dbReference type="ARBA" id="ARBA00022538"/>
    </source>
</evidence>
<feature type="domain" description="Cyclic nucleotide-binding" evidence="16">
    <location>
        <begin position="565"/>
        <end position="665"/>
    </location>
</feature>
<evidence type="ECO:0000256" key="7">
    <source>
        <dbReference type="ARBA" id="ARBA00022958"/>
    </source>
</evidence>
<feature type="region of interest" description="Disordered" evidence="14">
    <location>
        <begin position="1250"/>
        <end position="1293"/>
    </location>
</feature>
<dbReference type="GO" id="GO:0034702">
    <property type="term" value="C:monoatomic ion channel complex"/>
    <property type="evidence" value="ECO:0007669"/>
    <property type="project" value="UniProtKB-KW"/>
</dbReference>
<organism evidence="19 20">
    <name type="scientific">Acropora cervicornis</name>
    <name type="common">Staghorn coral</name>
    <dbReference type="NCBI Taxonomy" id="6130"/>
    <lineage>
        <taxon>Eukaryota</taxon>
        <taxon>Metazoa</taxon>
        <taxon>Cnidaria</taxon>
        <taxon>Anthozoa</taxon>
        <taxon>Hexacorallia</taxon>
        <taxon>Scleractinia</taxon>
        <taxon>Astrocoeniina</taxon>
        <taxon>Acroporidae</taxon>
        <taxon>Acropora</taxon>
    </lineage>
</organism>
<feature type="domain" description="PAC" evidence="18">
    <location>
        <begin position="94"/>
        <end position="146"/>
    </location>
</feature>
<evidence type="ECO:0000256" key="4">
    <source>
        <dbReference type="ARBA" id="ARBA00022692"/>
    </source>
</evidence>
<evidence type="ECO:0000256" key="12">
    <source>
        <dbReference type="ARBA" id="ARBA00023303"/>
    </source>
</evidence>
<dbReference type="InterPro" id="IPR003950">
    <property type="entry name" value="K_chnl_volt-dep_ELK"/>
</dbReference>
<dbReference type="InterPro" id="IPR018490">
    <property type="entry name" value="cNMP-bd_dom_sf"/>
</dbReference>
<dbReference type="InterPro" id="IPR014710">
    <property type="entry name" value="RmlC-like_jellyroll"/>
</dbReference>
<dbReference type="PROSITE" id="PS50113">
    <property type="entry name" value="PAC"/>
    <property type="match status" value="1"/>
</dbReference>
<dbReference type="InterPro" id="IPR000595">
    <property type="entry name" value="cNMP-bd_dom"/>
</dbReference>
<dbReference type="Gene3D" id="3.30.450.20">
    <property type="entry name" value="PAS domain"/>
    <property type="match status" value="1"/>
</dbReference>
<feature type="transmembrane region" description="Helical" evidence="15">
    <location>
        <begin position="434"/>
        <end position="456"/>
    </location>
</feature>
<feature type="compositionally biased region" description="Basic and acidic residues" evidence="14">
    <location>
        <begin position="825"/>
        <end position="837"/>
    </location>
</feature>
<comment type="subcellular location">
    <subcellularLocation>
        <location evidence="1">Membrane</location>
        <topology evidence="1">Multi-pass membrane protein</topology>
    </subcellularLocation>
</comment>
<dbReference type="GO" id="GO:0005886">
    <property type="term" value="C:plasma membrane"/>
    <property type="evidence" value="ECO:0007669"/>
    <property type="project" value="TreeGrafter"/>
</dbReference>
<evidence type="ECO:0000256" key="9">
    <source>
        <dbReference type="ARBA" id="ARBA00023065"/>
    </source>
</evidence>
<feature type="compositionally biased region" description="Basic and acidic residues" evidence="14">
    <location>
        <begin position="1208"/>
        <end position="1222"/>
    </location>
</feature>
<dbReference type="Gene3D" id="2.60.120.10">
    <property type="entry name" value="Jelly Rolls"/>
    <property type="match status" value="1"/>
</dbReference>
<evidence type="ECO:0000259" key="18">
    <source>
        <dbReference type="PROSITE" id="PS50113"/>
    </source>
</evidence>
<evidence type="ECO:0000256" key="8">
    <source>
        <dbReference type="ARBA" id="ARBA00022989"/>
    </source>
</evidence>
<feature type="compositionally biased region" description="Low complexity" evidence="14">
    <location>
        <begin position="1004"/>
        <end position="1021"/>
    </location>
</feature>
<dbReference type="Gene3D" id="1.10.287.70">
    <property type="match status" value="1"/>
</dbReference>
<evidence type="ECO:0000256" key="11">
    <source>
        <dbReference type="ARBA" id="ARBA00023180"/>
    </source>
</evidence>
<feature type="compositionally biased region" description="Basic and acidic residues" evidence="14">
    <location>
        <begin position="1271"/>
        <end position="1287"/>
    </location>
</feature>
<keyword evidence="7" id="KW-0630">Potassium</keyword>
<evidence type="ECO:0000256" key="2">
    <source>
        <dbReference type="ARBA" id="ARBA00022448"/>
    </source>
</evidence>
<feature type="region of interest" description="Disordered" evidence="14">
    <location>
        <begin position="807"/>
        <end position="837"/>
    </location>
</feature>
<dbReference type="Proteomes" id="UP001249851">
    <property type="component" value="Unassembled WGS sequence"/>
</dbReference>
<dbReference type="InterPro" id="IPR003938">
    <property type="entry name" value="K_chnl_volt-dep_EAG/ELK/ERG"/>
</dbReference>
<evidence type="ECO:0000256" key="14">
    <source>
        <dbReference type="SAM" id="MobiDB-lite"/>
    </source>
</evidence>
<dbReference type="PROSITE" id="PS50112">
    <property type="entry name" value="PAS"/>
    <property type="match status" value="1"/>
</dbReference>
<evidence type="ECO:0000256" key="6">
    <source>
        <dbReference type="ARBA" id="ARBA00022882"/>
    </source>
</evidence>
<feature type="transmembrane region" description="Helical" evidence="15">
    <location>
        <begin position="230"/>
        <end position="250"/>
    </location>
</feature>
<dbReference type="GO" id="GO:0042391">
    <property type="term" value="P:regulation of membrane potential"/>
    <property type="evidence" value="ECO:0007669"/>
    <property type="project" value="TreeGrafter"/>
</dbReference>
<sequence length="1468" mass="166822">MPIRRGRGFAPQNTFLETIFQKFDRENSNFVLGSAQEKNNYPIVYCSDGFCELTGFTRSELMRRSCECSFLYGLETNKEDIMSIEKALRTQIELKKEIMFYKKNGSPFWCLLDIVPIKNEKGNVVLFLASHKDITKRKISGDIPDQDIAAVGANQKITESRSRKFSRDVLLHLSRQYTQNTTPTNKTNARRPVKRSRSFSFNTERLPQYKRDSDKKSKFLFLHYSNTKGFWDWWIIILTMYIAIMVPYNVACRRDDREGDLLIFDMVIELFFIIDIVVHFRTSFVDTSGRIIYDQKKIAVRYLKGWFILDFLAALPFEALYFMNQSWANSAFDRKGSTFNEGFLIQLLKCGRLLRLFRVARKLHRYTEYSAILLTLLMIAFAIVAHWLACIWYVIGLSEIADKSTVGWLYALGEAINKPYYNFTQESGPDEGSAYVTALYFTLTSMTTVGFGNVAANTNSEKIFAVITMLIGALMHAAIFGNVAAIIQKLYANRVRYHSRANEIKQFIRVHRIEEDLANRLEDYFHTTWSLSGGVDTSEILTTFPEELQSDVCMHLYKALLELSPFSQAPRGCLRMLSPQVRTVYIGPGELLLAQNDVINAIYYISSGSMEVLQGESVAAILGKGDLFGEDISRKTPAKRANGDVRALTYCDVYFITRERLQKVLHFYQEFAFKFSENLELTYDLGAREMDIWRRNALDSISEDEEEEEEETKAVDKDHKYVNLSNQSNHCYGNSVRLKTKRSQSFNTYRKPNHFRVSGPWSGFKNNNQTDWKTRANHIQTEISSLLPEEEDDDSSLKSPPLQLKRQLSVDVNAESKNNAQVSSPEEKSSNEPFSDRSLEWEHEKLTLNDDENPAAVCDRDVEQFEMENLKPEIANNVLEEIAEERESDECDKILRVDASSENMSTNNPAPGFRDSPTLDNKQSREFSKHLFLTGDQDELDGPNIYFRENTKRNTNGDYDIGLDNDKADLMRFADEVKEMHVQEDGNQLGYTDFRTRNNTPLRSGSVLKSPVPSVLSSPKEPSTRGSPRSGTYRDSFTNRFRQSGFDGQYGSPDETSEHGNSSAISLNNRENSMGDSKISSNLTETQKQESPWKKVNGIFAELGSIGSPGGSLKDSRVERRRRHGGLRRTLTEVQYPSDSGSSLNGKPMTSNRRRKVSGVMHPPTIFAPLVANVNNPYKDFVPPVRESAITCDCPSGDQTLGMSCHDSLSRKSDETDSDKDSASGGSEDQIYKNAEDIYANKQLLCSSDSDGSQDLKLDYHSPKRTSTYENSKRNETPSDLSQKVDDTWNEDSSFDEPSDYFQLHFCSFPSVRRPSISGAYSTQCIEKDEIPESDELERVFRPMRSSFSEPHLSSRLPLLPGGNGSATEGISLSDNVREKSASGDVTTRNFEEIFKDVCCTKAAIEKLEFILKSPEPEFKEEQIDTRQTVEKLNEQVLHLNREVASLSTDVKTVLELLEGLKNGQVKG</sequence>
<dbReference type="PANTHER" id="PTHR10217:SF637">
    <property type="entry name" value="EAG-LIKE K[+] CHANNEL, ISOFORM A"/>
    <property type="match status" value="1"/>
</dbReference>
<keyword evidence="5" id="KW-0631">Potassium channel</keyword>
<proteinExistence type="predicted"/>
<protein>
    <submittedName>
        <fullName evidence="19">Potassium voltage-gated channel subfamily H member 8</fullName>
    </submittedName>
</protein>
<evidence type="ECO:0000259" key="16">
    <source>
        <dbReference type="PROSITE" id="PS50042"/>
    </source>
</evidence>
<keyword evidence="6" id="KW-0851">Voltage-gated channel</keyword>
<reference evidence="19" key="2">
    <citation type="journal article" date="2023" name="Science">
        <title>Genomic signatures of disease resistance in endangered staghorn corals.</title>
        <authorList>
            <person name="Vollmer S.V."/>
            <person name="Selwyn J.D."/>
            <person name="Despard B.A."/>
            <person name="Roesel C.L."/>
        </authorList>
    </citation>
    <scope>NUCLEOTIDE SEQUENCE</scope>
    <source>
        <strain evidence="19">K2</strain>
    </source>
</reference>
<dbReference type="FunFam" id="3.30.450.20:FF:000001">
    <property type="entry name" value="Potassium voltage-gated channel subfamily H member 7"/>
    <property type="match status" value="1"/>
</dbReference>
<dbReference type="SUPFAM" id="SSF51206">
    <property type="entry name" value="cAMP-binding domain-like"/>
    <property type="match status" value="1"/>
</dbReference>
<feature type="transmembrane region" description="Helical" evidence="15">
    <location>
        <begin position="302"/>
        <end position="323"/>
    </location>
</feature>
<dbReference type="InterPro" id="IPR035965">
    <property type="entry name" value="PAS-like_dom_sf"/>
</dbReference>
<dbReference type="InterPro" id="IPR050818">
    <property type="entry name" value="KCNH_animal-type"/>
</dbReference>
<feature type="compositionally biased region" description="Polar residues" evidence="14">
    <location>
        <begin position="1135"/>
        <end position="1151"/>
    </location>
</feature>
<dbReference type="PANTHER" id="PTHR10217">
    <property type="entry name" value="VOLTAGE AND LIGAND GATED POTASSIUM CHANNEL"/>
    <property type="match status" value="1"/>
</dbReference>
<dbReference type="PROSITE" id="PS50042">
    <property type="entry name" value="CNMP_BINDING_3"/>
    <property type="match status" value="1"/>
</dbReference>
<reference evidence="19" key="1">
    <citation type="journal article" date="2023" name="G3 (Bethesda)">
        <title>Whole genome assembly and annotation of the endangered Caribbean coral Acropora cervicornis.</title>
        <authorList>
            <person name="Selwyn J.D."/>
            <person name="Vollmer S.V."/>
        </authorList>
    </citation>
    <scope>NUCLEOTIDE SEQUENCE</scope>
    <source>
        <strain evidence="19">K2</strain>
    </source>
</reference>
<keyword evidence="11" id="KW-0325">Glycoprotein</keyword>
<evidence type="ECO:0000256" key="10">
    <source>
        <dbReference type="ARBA" id="ARBA00023136"/>
    </source>
</evidence>
<evidence type="ECO:0000256" key="5">
    <source>
        <dbReference type="ARBA" id="ARBA00022826"/>
    </source>
</evidence>
<gene>
    <name evidence="19" type="ORF">P5673_026602</name>
</gene>
<feature type="domain" description="PAS" evidence="17">
    <location>
        <begin position="43"/>
        <end position="95"/>
    </location>
</feature>
<keyword evidence="10 15" id="KW-0472">Membrane</keyword>
<dbReference type="InterPro" id="IPR000014">
    <property type="entry name" value="PAS"/>
</dbReference>
<keyword evidence="2" id="KW-0813">Transport</keyword>
<accession>A0AAD9UWM6</accession>
<comment type="catalytic activity">
    <reaction evidence="13">
        <text>K(+)(in) = K(+)(out)</text>
        <dbReference type="Rhea" id="RHEA:29463"/>
        <dbReference type="ChEBI" id="CHEBI:29103"/>
    </reaction>
</comment>
<dbReference type="Pfam" id="PF13426">
    <property type="entry name" value="PAS_9"/>
    <property type="match status" value="1"/>
</dbReference>
<keyword evidence="3" id="KW-0633">Potassium transport</keyword>
<evidence type="ECO:0000259" key="17">
    <source>
        <dbReference type="PROSITE" id="PS50112"/>
    </source>
</evidence>
<feature type="transmembrane region" description="Helical" evidence="15">
    <location>
        <begin position="262"/>
        <end position="281"/>
    </location>
</feature>
<comment type="caution">
    <text evidence="19">The sequence shown here is derived from an EMBL/GenBank/DDBJ whole genome shotgun (WGS) entry which is preliminary data.</text>
</comment>
<evidence type="ECO:0000256" key="1">
    <source>
        <dbReference type="ARBA" id="ARBA00004141"/>
    </source>
</evidence>
<dbReference type="CDD" id="cd00038">
    <property type="entry name" value="CAP_ED"/>
    <property type="match status" value="1"/>
</dbReference>
<feature type="compositionally biased region" description="Polar residues" evidence="14">
    <location>
        <begin position="1024"/>
        <end position="1042"/>
    </location>
</feature>